<evidence type="ECO:0000256" key="1">
    <source>
        <dbReference type="SAM" id="MobiDB-lite"/>
    </source>
</evidence>
<keyword evidence="5" id="KW-1185">Reference proteome</keyword>
<feature type="chain" id="PRO_5008771840" evidence="2">
    <location>
        <begin position="23"/>
        <end position="329"/>
    </location>
</feature>
<evidence type="ECO:0000256" key="2">
    <source>
        <dbReference type="SAM" id="SignalP"/>
    </source>
</evidence>
<reference evidence="4" key="3">
    <citation type="submission" date="2016-03" db="UniProtKB">
        <authorList>
            <consortium name="EnsemblProtists"/>
        </authorList>
    </citation>
    <scope>IDENTIFICATION</scope>
</reference>
<gene>
    <name evidence="3" type="ORF">GUITHDRAFT_102170</name>
</gene>
<dbReference type="AlphaFoldDB" id="L1JW16"/>
<dbReference type="EnsemblProtists" id="EKX52268">
    <property type="protein sequence ID" value="EKX52268"/>
    <property type="gene ID" value="GUITHDRAFT_102170"/>
</dbReference>
<keyword evidence="2" id="KW-0732">Signal</keyword>
<feature type="compositionally biased region" description="Acidic residues" evidence="1">
    <location>
        <begin position="287"/>
        <end position="298"/>
    </location>
</feature>
<feature type="signal peptide" evidence="2">
    <location>
        <begin position="1"/>
        <end position="22"/>
    </location>
</feature>
<feature type="region of interest" description="Disordered" evidence="1">
    <location>
        <begin position="284"/>
        <end position="311"/>
    </location>
</feature>
<name>L1JW16_GUITC</name>
<protein>
    <submittedName>
        <fullName evidence="3 4">Uncharacterized protein</fullName>
    </submittedName>
</protein>
<proteinExistence type="predicted"/>
<dbReference type="PaxDb" id="55529-EKX52268"/>
<evidence type="ECO:0000313" key="3">
    <source>
        <dbReference type="EMBL" id="EKX52268.1"/>
    </source>
</evidence>
<reference evidence="3 5" key="1">
    <citation type="journal article" date="2012" name="Nature">
        <title>Algal genomes reveal evolutionary mosaicism and the fate of nucleomorphs.</title>
        <authorList>
            <consortium name="DOE Joint Genome Institute"/>
            <person name="Curtis B.A."/>
            <person name="Tanifuji G."/>
            <person name="Burki F."/>
            <person name="Gruber A."/>
            <person name="Irimia M."/>
            <person name="Maruyama S."/>
            <person name="Arias M.C."/>
            <person name="Ball S.G."/>
            <person name="Gile G.H."/>
            <person name="Hirakawa Y."/>
            <person name="Hopkins J.F."/>
            <person name="Kuo A."/>
            <person name="Rensing S.A."/>
            <person name="Schmutz J."/>
            <person name="Symeonidi A."/>
            <person name="Elias M."/>
            <person name="Eveleigh R.J."/>
            <person name="Herman E.K."/>
            <person name="Klute M.J."/>
            <person name="Nakayama T."/>
            <person name="Obornik M."/>
            <person name="Reyes-Prieto A."/>
            <person name="Armbrust E.V."/>
            <person name="Aves S.J."/>
            <person name="Beiko R.G."/>
            <person name="Coutinho P."/>
            <person name="Dacks J.B."/>
            <person name="Durnford D.G."/>
            <person name="Fast N.M."/>
            <person name="Green B.R."/>
            <person name="Grisdale C.J."/>
            <person name="Hempel F."/>
            <person name="Henrissat B."/>
            <person name="Hoppner M.P."/>
            <person name="Ishida K."/>
            <person name="Kim E."/>
            <person name="Koreny L."/>
            <person name="Kroth P.G."/>
            <person name="Liu Y."/>
            <person name="Malik S.B."/>
            <person name="Maier U.G."/>
            <person name="McRose D."/>
            <person name="Mock T."/>
            <person name="Neilson J.A."/>
            <person name="Onodera N.T."/>
            <person name="Poole A.M."/>
            <person name="Pritham E.J."/>
            <person name="Richards T.A."/>
            <person name="Rocap G."/>
            <person name="Roy S.W."/>
            <person name="Sarai C."/>
            <person name="Schaack S."/>
            <person name="Shirato S."/>
            <person name="Slamovits C.H."/>
            <person name="Spencer D.F."/>
            <person name="Suzuki S."/>
            <person name="Worden A.Z."/>
            <person name="Zauner S."/>
            <person name="Barry K."/>
            <person name="Bell C."/>
            <person name="Bharti A.K."/>
            <person name="Crow J.A."/>
            <person name="Grimwood J."/>
            <person name="Kramer R."/>
            <person name="Lindquist E."/>
            <person name="Lucas S."/>
            <person name="Salamov A."/>
            <person name="McFadden G.I."/>
            <person name="Lane C.E."/>
            <person name="Keeling P.J."/>
            <person name="Gray M.W."/>
            <person name="Grigoriev I.V."/>
            <person name="Archibald J.M."/>
        </authorList>
    </citation>
    <scope>NUCLEOTIDE SEQUENCE</scope>
    <source>
        <strain evidence="3 5">CCMP2712</strain>
    </source>
</reference>
<organism evidence="3">
    <name type="scientific">Guillardia theta (strain CCMP2712)</name>
    <name type="common">Cryptophyte</name>
    <dbReference type="NCBI Taxonomy" id="905079"/>
    <lineage>
        <taxon>Eukaryota</taxon>
        <taxon>Cryptophyceae</taxon>
        <taxon>Pyrenomonadales</taxon>
        <taxon>Geminigeraceae</taxon>
        <taxon>Guillardia</taxon>
    </lineage>
</organism>
<dbReference type="KEGG" id="gtt:GUITHDRAFT_102170"/>
<evidence type="ECO:0000313" key="5">
    <source>
        <dbReference type="Proteomes" id="UP000011087"/>
    </source>
</evidence>
<dbReference type="Proteomes" id="UP000011087">
    <property type="component" value="Unassembled WGS sequence"/>
</dbReference>
<dbReference type="GeneID" id="17308750"/>
<dbReference type="EMBL" id="JH992973">
    <property type="protein sequence ID" value="EKX52268.1"/>
    <property type="molecule type" value="Genomic_DNA"/>
</dbReference>
<feature type="region of interest" description="Disordered" evidence="1">
    <location>
        <begin position="40"/>
        <end position="66"/>
    </location>
</feature>
<dbReference type="HOGENOM" id="CLU_845801_0_0_1"/>
<sequence>MYFPSKVLSILATLAVLRDGNSAWTQARIYREKLVGEHKEAVDGDEQEAAVESVPSISGEEELRASATSRTPWQEMYFMQVSLMGFKSMDGDRGEEEEEEEEVTMGEEALQGVVNGQFISAQQDGFPIVTNVSGYPEARSKMEVREGEDKSFRVLVAKKSDKGALSVGIIVKDSLPLGSCWSTMPEATGRVFYLNSRRGNLFSGQEMLFFYHYDDDPAASGGQMEASSKVPTNTLNHHGEDFVVQEGDVFVDLKSEEGSLLFAVNGLRMPHPIVGMRRALVNAAGKEEEEEVDDEEEPLPDRNHQTSESSFQLVVQMSSAGDIVRLLGE</sequence>
<evidence type="ECO:0000313" key="4">
    <source>
        <dbReference type="EnsemblProtists" id="EKX52268"/>
    </source>
</evidence>
<accession>L1JW16</accession>
<reference evidence="5" key="2">
    <citation type="submission" date="2012-11" db="EMBL/GenBank/DDBJ databases">
        <authorList>
            <person name="Kuo A."/>
            <person name="Curtis B.A."/>
            <person name="Tanifuji G."/>
            <person name="Burki F."/>
            <person name="Gruber A."/>
            <person name="Irimia M."/>
            <person name="Maruyama S."/>
            <person name="Arias M.C."/>
            <person name="Ball S.G."/>
            <person name="Gile G.H."/>
            <person name="Hirakawa Y."/>
            <person name="Hopkins J.F."/>
            <person name="Rensing S.A."/>
            <person name="Schmutz J."/>
            <person name="Symeonidi A."/>
            <person name="Elias M."/>
            <person name="Eveleigh R.J."/>
            <person name="Herman E.K."/>
            <person name="Klute M.J."/>
            <person name="Nakayama T."/>
            <person name="Obornik M."/>
            <person name="Reyes-Prieto A."/>
            <person name="Armbrust E.V."/>
            <person name="Aves S.J."/>
            <person name="Beiko R.G."/>
            <person name="Coutinho P."/>
            <person name="Dacks J.B."/>
            <person name="Durnford D.G."/>
            <person name="Fast N.M."/>
            <person name="Green B.R."/>
            <person name="Grisdale C."/>
            <person name="Hempe F."/>
            <person name="Henrissat B."/>
            <person name="Hoppner M.P."/>
            <person name="Ishida K.-I."/>
            <person name="Kim E."/>
            <person name="Koreny L."/>
            <person name="Kroth P.G."/>
            <person name="Liu Y."/>
            <person name="Malik S.-B."/>
            <person name="Maier U.G."/>
            <person name="McRose D."/>
            <person name="Mock T."/>
            <person name="Neilson J.A."/>
            <person name="Onodera N.T."/>
            <person name="Poole A.M."/>
            <person name="Pritham E.J."/>
            <person name="Richards T.A."/>
            <person name="Rocap G."/>
            <person name="Roy S.W."/>
            <person name="Sarai C."/>
            <person name="Schaack S."/>
            <person name="Shirato S."/>
            <person name="Slamovits C.H."/>
            <person name="Spencer D.F."/>
            <person name="Suzuki S."/>
            <person name="Worden A.Z."/>
            <person name="Zauner S."/>
            <person name="Barry K."/>
            <person name="Bell C."/>
            <person name="Bharti A.K."/>
            <person name="Crow J.A."/>
            <person name="Grimwood J."/>
            <person name="Kramer R."/>
            <person name="Lindquist E."/>
            <person name="Lucas S."/>
            <person name="Salamov A."/>
            <person name="McFadden G.I."/>
            <person name="Lane C.E."/>
            <person name="Keeling P.J."/>
            <person name="Gray M.W."/>
            <person name="Grigoriev I.V."/>
            <person name="Archibald J.M."/>
        </authorList>
    </citation>
    <scope>NUCLEOTIDE SEQUENCE</scope>
    <source>
        <strain evidence="5">CCMP2712</strain>
    </source>
</reference>
<dbReference type="RefSeq" id="XP_005839248.1">
    <property type="nucleotide sequence ID" value="XM_005839191.1"/>
</dbReference>